<accession>A0A2T6ZCL2</accession>
<dbReference type="EMBL" id="NESQ01000398">
    <property type="protein sequence ID" value="PUU73230.1"/>
    <property type="molecule type" value="Genomic_DNA"/>
</dbReference>
<evidence type="ECO:0000313" key="1">
    <source>
        <dbReference type="EMBL" id="PUU73230.1"/>
    </source>
</evidence>
<dbReference type="Proteomes" id="UP000244722">
    <property type="component" value="Unassembled WGS sequence"/>
</dbReference>
<dbReference type="Gene3D" id="3.30.420.10">
    <property type="entry name" value="Ribonuclease H-like superfamily/Ribonuclease H"/>
    <property type="match status" value="1"/>
</dbReference>
<keyword evidence="2" id="KW-1185">Reference proteome</keyword>
<name>A0A2T6ZCL2_TUBBO</name>
<gene>
    <name evidence="1" type="ORF">B9Z19DRAFT_1005484</name>
</gene>
<comment type="caution">
    <text evidence="1">The sequence shown here is derived from an EMBL/GenBank/DDBJ whole genome shotgun (WGS) entry which is preliminary data.</text>
</comment>
<dbReference type="GO" id="GO:0003676">
    <property type="term" value="F:nucleic acid binding"/>
    <property type="evidence" value="ECO:0007669"/>
    <property type="project" value="InterPro"/>
</dbReference>
<dbReference type="AlphaFoldDB" id="A0A2T6ZCL2"/>
<dbReference type="STRING" id="42251.A0A2T6ZCL2"/>
<dbReference type="OrthoDB" id="4737581at2759"/>
<protein>
    <recommendedName>
        <fullName evidence="3">Tc1-like transposase DDE domain-containing protein</fullName>
    </recommendedName>
</protein>
<evidence type="ECO:0008006" key="3">
    <source>
        <dbReference type="Google" id="ProtNLM"/>
    </source>
</evidence>
<feature type="non-terminal residue" evidence="1">
    <location>
        <position position="1"/>
    </location>
</feature>
<organism evidence="1 2">
    <name type="scientific">Tuber borchii</name>
    <name type="common">White truffle</name>
    <dbReference type="NCBI Taxonomy" id="42251"/>
    <lineage>
        <taxon>Eukaryota</taxon>
        <taxon>Fungi</taxon>
        <taxon>Dikarya</taxon>
        <taxon>Ascomycota</taxon>
        <taxon>Pezizomycotina</taxon>
        <taxon>Pezizomycetes</taxon>
        <taxon>Pezizales</taxon>
        <taxon>Tuberaceae</taxon>
        <taxon>Tuber</taxon>
    </lineage>
</organism>
<proteinExistence type="predicted"/>
<reference evidence="1 2" key="1">
    <citation type="submission" date="2017-04" db="EMBL/GenBank/DDBJ databases">
        <title>Draft genome sequence of Tuber borchii Vittad., a whitish edible truffle.</title>
        <authorList>
            <consortium name="DOE Joint Genome Institute"/>
            <person name="Murat C."/>
            <person name="Kuo A."/>
            <person name="Barry K.W."/>
            <person name="Clum A."/>
            <person name="Dockter R.B."/>
            <person name="Fauchery L."/>
            <person name="Iotti M."/>
            <person name="Kohler A."/>
            <person name="Labutti K."/>
            <person name="Lindquist E.A."/>
            <person name="Lipzen A."/>
            <person name="Ohm R.A."/>
            <person name="Wang M."/>
            <person name="Grigoriev I.V."/>
            <person name="Zambonelli A."/>
            <person name="Martin F.M."/>
        </authorList>
    </citation>
    <scope>NUCLEOTIDE SEQUENCE [LARGE SCALE GENOMIC DNA]</scope>
    <source>
        <strain evidence="1 2">Tbo3840</strain>
    </source>
</reference>
<dbReference type="InterPro" id="IPR036397">
    <property type="entry name" value="RNaseH_sf"/>
</dbReference>
<evidence type="ECO:0000313" key="2">
    <source>
        <dbReference type="Proteomes" id="UP000244722"/>
    </source>
</evidence>
<sequence>WPPYSPDLNPIECASARVQSLFEKIYPNLLNSKYTGWAWRKQISNPVEHFWELLESDFFESLAKSILERIKAVIEAEG</sequence>